<name>W4KEU9_HETIT</name>
<dbReference type="EMBL" id="KI925456">
    <property type="protein sequence ID" value="ETW84264.1"/>
    <property type="molecule type" value="Genomic_DNA"/>
</dbReference>
<feature type="compositionally biased region" description="Polar residues" evidence="1">
    <location>
        <begin position="192"/>
        <end position="204"/>
    </location>
</feature>
<dbReference type="InParanoid" id="W4KEU9"/>
<dbReference type="AlphaFoldDB" id="W4KEU9"/>
<sequence>MSKHPSSSGGQLSLDLFLVSKTRNVKENVAPSASSKRKRLPKDDDDHGDPPFKKDKEQKKVQIPRGEKRGARSTPLLHSRTVGGLQTPLSYGDTPMARSKNKSTTKVVRTVQPAPFPLPSPPQITAPELAHIRREFLASEEARFNVASTSKAGTLHTPSLPRRKRLRRNSSPTSPVERGLTFSRQHRALFTPESQHVVPSSQPSLDGRGDGTSEDPFTDSRARPSSRPFDFDMLPSPSIPSSTYESSVPRTSLFKVPLS</sequence>
<evidence type="ECO:0000256" key="1">
    <source>
        <dbReference type="SAM" id="MobiDB-lite"/>
    </source>
</evidence>
<dbReference type="OrthoDB" id="10687358at2759"/>
<feature type="non-terminal residue" evidence="2">
    <location>
        <position position="259"/>
    </location>
</feature>
<dbReference type="Proteomes" id="UP000030671">
    <property type="component" value="Unassembled WGS sequence"/>
</dbReference>
<gene>
    <name evidence="2" type="ORF">HETIRDRAFT_146827</name>
</gene>
<dbReference type="GeneID" id="20667163"/>
<evidence type="ECO:0000313" key="2">
    <source>
        <dbReference type="EMBL" id="ETW84264.1"/>
    </source>
</evidence>
<dbReference type="HOGENOM" id="CLU_1075843_0_0_1"/>
<accession>W4KEU9</accession>
<evidence type="ECO:0000313" key="3">
    <source>
        <dbReference type="Proteomes" id="UP000030671"/>
    </source>
</evidence>
<feature type="compositionally biased region" description="Low complexity" evidence="1">
    <location>
        <begin position="235"/>
        <end position="249"/>
    </location>
</feature>
<dbReference type="RefSeq" id="XP_009543951.1">
    <property type="nucleotide sequence ID" value="XM_009545656.1"/>
</dbReference>
<feature type="region of interest" description="Disordered" evidence="1">
    <location>
        <begin position="144"/>
        <end position="259"/>
    </location>
</feature>
<reference evidence="2 3" key="1">
    <citation type="journal article" date="2012" name="New Phytol.">
        <title>Insight into trade-off between wood decay and parasitism from the genome of a fungal forest pathogen.</title>
        <authorList>
            <person name="Olson A."/>
            <person name="Aerts A."/>
            <person name="Asiegbu F."/>
            <person name="Belbahri L."/>
            <person name="Bouzid O."/>
            <person name="Broberg A."/>
            <person name="Canback B."/>
            <person name="Coutinho P.M."/>
            <person name="Cullen D."/>
            <person name="Dalman K."/>
            <person name="Deflorio G."/>
            <person name="van Diepen L.T."/>
            <person name="Dunand C."/>
            <person name="Duplessis S."/>
            <person name="Durling M."/>
            <person name="Gonthier P."/>
            <person name="Grimwood J."/>
            <person name="Fossdal C.G."/>
            <person name="Hansson D."/>
            <person name="Henrissat B."/>
            <person name="Hietala A."/>
            <person name="Himmelstrand K."/>
            <person name="Hoffmeister D."/>
            <person name="Hogberg N."/>
            <person name="James T.Y."/>
            <person name="Karlsson M."/>
            <person name="Kohler A."/>
            <person name="Kues U."/>
            <person name="Lee Y.H."/>
            <person name="Lin Y.C."/>
            <person name="Lind M."/>
            <person name="Lindquist E."/>
            <person name="Lombard V."/>
            <person name="Lucas S."/>
            <person name="Lunden K."/>
            <person name="Morin E."/>
            <person name="Murat C."/>
            <person name="Park J."/>
            <person name="Raffaello T."/>
            <person name="Rouze P."/>
            <person name="Salamov A."/>
            <person name="Schmutz J."/>
            <person name="Solheim H."/>
            <person name="Stahlberg J."/>
            <person name="Velez H."/>
            <person name="de Vries R.P."/>
            <person name="Wiebenga A."/>
            <person name="Woodward S."/>
            <person name="Yakovlev I."/>
            <person name="Garbelotto M."/>
            <person name="Martin F."/>
            <person name="Grigoriev I.V."/>
            <person name="Stenlid J."/>
        </authorList>
    </citation>
    <scope>NUCLEOTIDE SEQUENCE [LARGE SCALE GENOMIC DNA]</scope>
    <source>
        <strain evidence="2 3">TC 32-1</strain>
    </source>
</reference>
<feature type="compositionally biased region" description="Basic and acidic residues" evidence="1">
    <location>
        <begin position="41"/>
        <end position="70"/>
    </location>
</feature>
<feature type="region of interest" description="Disordered" evidence="1">
    <location>
        <begin position="23"/>
        <end position="107"/>
    </location>
</feature>
<organism evidence="2 3">
    <name type="scientific">Heterobasidion irregulare (strain TC 32-1)</name>
    <dbReference type="NCBI Taxonomy" id="747525"/>
    <lineage>
        <taxon>Eukaryota</taxon>
        <taxon>Fungi</taxon>
        <taxon>Dikarya</taxon>
        <taxon>Basidiomycota</taxon>
        <taxon>Agaricomycotina</taxon>
        <taxon>Agaricomycetes</taxon>
        <taxon>Russulales</taxon>
        <taxon>Bondarzewiaceae</taxon>
        <taxon>Heterobasidion</taxon>
        <taxon>Heterobasidion annosum species complex</taxon>
    </lineage>
</organism>
<proteinExistence type="predicted"/>
<protein>
    <submittedName>
        <fullName evidence="2">Uncharacterized protein</fullName>
    </submittedName>
</protein>
<dbReference type="KEGG" id="hir:HETIRDRAFT_146827"/>
<keyword evidence="3" id="KW-1185">Reference proteome</keyword>